<feature type="compositionally biased region" description="Polar residues" evidence="1">
    <location>
        <begin position="40"/>
        <end position="51"/>
    </location>
</feature>
<dbReference type="EMBL" id="FCOI02000035">
    <property type="protein sequence ID" value="SAK90952.1"/>
    <property type="molecule type" value="Genomic_DNA"/>
</dbReference>
<protein>
    <submittedName>
        <fullName evidence="2">Uncharacterized protein</fullName>
    </submittedName>
</protein>
<evidence type="ECO:0000256" key="1">
    <source>
        <dbReference type="SAM" id="MobiDB-lite"/>
    </source>
</evidence>
<feature type="compositionally biased region" description="Polar residues" evidence="1">
    <location>
        <begin position="177"/>
        <end position="203"/>
    </location>
</feature>
<reference evidence="3" key="1">
    <citation type="submission" date="2016-01" db="EMBL/GenBank/DDBJ databases">
        <authorList>
            <person name="Peeters Charlotte."/>
        </authorList>
    </citation>
    <scope>NUCLEOTIDE SEQUENCE [LARGE SCALE GENOMIC DNA]</scope>
</reference>
<dbReference type="AlphaFoldDB" id="A0A158D8F3"/>
<evidence type="ECO:0000313" key="2">
    <source>
        <dbReference type="EMBL" id="SAK90952.1"/>
    </source>
</evidence>
<feature type="region of interest" description="Disordered" evidence="1">
    <location>
        <begin position="31"/>
        <end position="255"/>
    </location>
</feature>
<dbReference type="Proteomes" id="UP000054624">
    <property type="component" value="Unassembled WGS sequence"/>
</dbReference>
<accession>A0A158D8F3</accession>
<proteinExistence type="predicted"/>
<sequence>MNRISGRLLIIGLCAVALSTAVSPLLLKHSAQRRSDEAWSSRQYGTVTPDVSRTEPQHAASTPPDDEKSARQQALIDELTRTGRAAASRQSESGIDSDSASEPRRSQVDKKDSARSAPVTSPARKKPAERTRKQNAQSSPVGETKQSEARVAPAAVQSESVQTGPSSAPTSRDESAADSQDQTPPRASDTVNLPTEKNAQSSGDVKAETSVPPSTKSRKDVQDELRRARSNGSLPRFGNPDPYGPGGSPSTSSNE</sequence>
<keyword evidence="3" id="KW-1185">Reference proteome</keyword>
<organism evidence="2 3">
    <name type="scientific">Caballeronia temeraria</name>
    <dbReference type="NCBI Taxonomy" id="1777137"/>
    <lineage>
        <taxon>Bacteria</taxon>
        <taxon>Pseudomonadati</taxon>
        <taxon>Pseudomonadota</taxon>
        <taxon>Betaproteobacteria</taxon>
        <taxon>Burkholderiales</taxon>
        <taxon>Burkholderiaceae</taxon>
        <taxon>Caballeronia</taxon>
    </lineage>
</organism>
<name>A0A158D8F3_9BURK</name>
<feature type="compositionally biased region" description="Basic and acidic residues" evidence="1">
    <location>
        <begin position="101"/>
        <end position="114"/>
    </location>
</feature>
<feature type="compositionally biased region" description="Polar residues" evidence="1">
    <location>
        <begin position="157"/>
        <end position="170"/>
    </location>
</feature>
<evidence type="ECO:0000313" key="3">
    <source>
        <dbReference type="Proteomes" id="UP000054624"/>
    </source>
</evidence>
<feature type="compositionally biased region" description="Basic and acidic residues" evidence="1">
    <location>
        <begin position="217"/>
        <end position="227"/>
    </location>
</feature>
<gene>
    <name evidence="2" type="ORF">AWB76_06604</name>
</gene>
<feature type="compositionally biased region" description="Polar residues" evidence="1">
    <location>
        <begin position="88"/>
        <end position="100"/>
    </location>
</feature>